<dbReference type="InterPro" id="IPR003791">
    <property type="entry name" value="UPF0178"/>
</dbReference>
<keyword evidence="3" id="KW-1185">Reference proteome</keyword>
<organism evidence="2 3">
    <name type="scientific">Ectobacillus funiculus</name>
    <dbReference type="NCBI Taxonomy" id="137993"/>
    <lineage>
        <taxon>Bacteria</taxon>
        <taxon>Bacillati</taxon>
        <taxon>Bacillota</taxon>
        <taxon>Bacilli</taxon>
        <taxon>Bacillales</taxon>
        <taxon>Bacillaceae</taxon>
        <taxon>Ectobacillus</taxon>
    </lineage>
</organism>
<dbReference type="PANTHER" id="PTHR35146:SF1">
    <property type="entry name" value="UPF0178 PROTEIN YAII"/>
    <property type="match status" value="1"/>
</dbReference>
<evidence type="ECO:0000313" key="3">
    <source>
        <dbReference type="Proteomes" id="UP001589609"/>
    </source>
</evidence>
<gene>
    <name evidence="2" type="ORF">ACFFMS_26590</name>
</gene>
<dbReference type="Pfam" id="PF02639">
    <property type="entry name" value="DUF188"/>
    <property type="match status" value="1"/>
</dbReference>
<reference evidence="2 3" key="1">
    <citation type="submission" date="2024-09" db="EMBL/GenBank/DDBJ databases">
        <authorList>
            <person name="Sun Q."/>
            <person name="Mori K."/>
        </authorList>
    </citation>
    <scope>NUCLEOTIDE SEQUENCE [LARGE SCALE GENOMIC DNA]</scope>
    <source>
        <strain evidence="2 3">JCM 11201</strain>
    </source>
</reference>
<evidence type="ECO:0000313" key="2">
    <source>
        <dbReference type="EMBL" id="MFB9761802.1"/>
    </source>
</evidence>
<name>A0ABV5WMC0_9BACI</name>
<evidence type="ECO:0000256" key="1">
    <source>
        <dbReference type="ARBA" id="ARBA00008522"/>
    </source>
</evidence>
<dbReference type="EMBL" id="JBHMAF010000196">
    <property type="protein sequence ID" value="MFB9761802.1"/>
    <property type="molecule type" value="Genomic_DNA"/>
</dbReference>
<dbReference type="PANTHER" id="PTHR35146">
    <property type="entry name" value="UPF0178 PROTEIN YAII"/>
    <property type="match status" value="1"/>
</dbReference>
<sequence length="104" mass="11830">MYVDSVQDEADFHIYKHAKPGDLVVTQDMGLASLLVKKGVHVLSPRGTIITDEQMDTILYNRYVSAKLRREGTFLKGPKAFSKEDKKKFQQSLQKILSNHEGIH</sequence>
<dbReference type="RefSeq" id="WP_379951907.1">
    <property type="nucleotide sequence ID" value="NZ_JBHMAF010000196.1"/>
</dbReference>
<comment type="caution">
    <text evidence="2">The sequence shown here is derived from an EMBL/GenBank/DDBJ whole genome shotgun (WGS) entry which is preliminary data.</text>
</comment>
<protein>
    <submittedName>
        <fullName evidence="2">DUF188 domain-containing protein</fullName>
    </submittedName>
</protein>
<accession>A0ABV5WMC0</accession>
<dbReference type="Proteomes" id="UP001589609">
    <property type="component" value="Unassembled WGS sequence"/>
</dbReference>
<comment type="similarity">
    <text evidence="1">Belongs to the UPF0178 family.</text>
</comment>
<proteinExistence type="inferred from homology"/>